<keyword evidence="3" id="KW-1185">Reference proteome</keyword>
<sequence>MGKSLRSSKHFASFIGSNSFRRRRAQPKVEGSLRVIESASSERRPRMNKKEESSIPKPSSEDIRIPLADVVADCVRRWFQDTLKEAKGGDISMQVLVGQMFCSGYGVPVNAEKGRAWISRASRTRSSAWKVRDKRPGYNVSDSDSDDSAGDAK</sequence>
<protein>
    <submittedName>
        <fullName evidence="2">Uncharacterized protein</fullName>
    </submittedName>
</protein>
<evidence type="ECO:0000256" key="1">
    <source>
        <dbReference type="SAM" id="MobiDB-lite"/>
    </source>
</evidence>
<organism evidence="2 3">
    <name type="scientific">Cuscuta campestris</name>
    <dbReference type="NCBI Taxonomy" id="132261"/>
    <lineage>
        <taxon>Eukaryota</taxon>
        <taxon>Viridiplantae</taxon>
        <taxon>Streptophyta</taxon>
        <taxon>Embryophyta</taxon>
        <taxon>Tracheophyta</taxon>
        <taxon>Spermatophyta</taxon>
        <taxon>Magnoliopsida</taxon>
        <taxon>eudicotyledons</taxon>
        <taxon>Gunneridae</taxon>
        <taxon>Pentapetalae</taxon>
        <taxon>asterids</taxon>
        <taxon>lamiids</taxon>
        <taxon>Solanales</taxon>
        <taxon>Convolvulaceae</taxon>
        <taxon>Cuscuteae</taxon>
        <taxon>Cuscuta</taxon>
        <taxon>Cuscuta subgen. Grammica</taxon>
        <taxon>Cuscuta sect. Cleistogrammica</taxon>
    </lineage>
</organism>
<feature type="region of interest" description="Disordered" evidence="1">
    <location>
        <begin position="128"/>
        <end position="153"/>
    </location>
</feature>
<dbReference type="Proteomes" id="UP000595140">
    <property type="component" value="Unassembled WGS sequence"/>
</dbReference>
<reference evidence="2 3" key="1">
    <citation type="submission" date="2018-04" db="EMBL/GenBank/DDBJ databases">
        <authorList>
            <person name="Vogel A."/>
        </authorList>
    </citation>
    <scope>NUCLEOTIDE SEQUENCE [LARGE SCALE GENOMIC DNA]</scope>
</reference>
<evidence type="ECO:0000313" key="3">
    <source>
        <dbReference type="Proteomes" id="UP000595140"/>
    </source>
</evidence>
<proteinExistence type="predicted"/>
<feature type="compositionally biased region" description="Basic and acidic residues" evidence="1">
    <location>
        <begin position="40"/>
        <end position="60"/>
    </location>
</feature>
<dbReference type="AlphaFoldDB" id="A0A484LZB3"/>
<gene>
    <name evidence="2" type="ORF">CCAM_LOCUS22904</name>
</gene>
<name>A0A484LZB3_9ASTE</name>
<dbReference type="EMBL" id="OOIL02002239">
    <property type="protein sequence ID" value="VFQ81128.1"/>
    <property type="molecule type" value="Genomic_DNA"/>
</dbReference>
<dbReference type="PANTHER" id="PTHR36792">
    <property type="entry name" value="EXPRESSED PROTEIN"/>
    <property type="match status" value="1"/>
</dbReference>
<dbReference type="PANTHER" id="PTHR36792:SF15">
    <property type="entry name" value="SEL1 REPEAT-CONTAINING PROTEIN"/>
    <property type="match status" value="1"/>
</dbReference>
<feature type="compositionally biased region" description="Acidic residues" evidence="1">
    <location>
        <begin position="143"/>
        <end position="153"/>
    </location>
</feature>
<evidence type="ECO:0000313" key="2">
    <source>
        <dbReference type="EMBL" id="VFQ81128.1"/>
    </source>
</evidence>
<dbReference type="OrthoDB" id="2384430at2759"/>
<feature type="region of interest" description="Disordered" evidence="1">
    <location>
        <begin position="21"/>
        <end position="60"/>
    </location>
</feature>
<accession>A0A484LZB3</accession>